<keyword evidence="4 8" id="KW-0326">Glycosidase</keyword>
<evidence type="ECO:0000256" key="1">
    <source>
        <dbReference type="ARBA" id="ARBA00005382"/>
    </source>
</evidence>
<dbReference type="AlphaFoldDB" id="Q1IIZ7"/>
<evidence type="ECO:0000259" key="7">
    <source>
        <dbReference type="Pfam" id="PF17189"/>
    </source>
</evidence>
<dbReference type="KEGG" id="aba:Acid345_4153"/>
<evidence type="ECO:0000256" key="2">
    <source>
        <dbReference type="ARBA" id="ARBA00022729"/>
    </source>
</evidence>
<dbReference type="STRING" id="204669.Acid345_4153"/>
<evidence type="ECO:0000256" key="4">
    <source>
        <dbReference type="RuleBase" id="RU361188"/>
    </source>
</evidence>
<organism evidence="8 9">
    <name type="scientific">Koribacter versatilis (strain Ellin345)</name>
    <dbReference type="NCBI Taxonomy" id="204669"/>
    <lineage>
        <taxon>Bacteria</taxon>
        <taxon>Pseudomonadati</taxon>
        <taxon>Acidobacteriota</taxon>
        <taxon>Terriglobia</taxon>
        <taxon>Terriglobales</taxon>
        <taxon>Candidatus Korobacteraceae</taxon>
        <taxon>Candidatus Korobacter</taxon>
    </lineage>
</organism>
<evidence type="ECO:0000259" key="6">
    <source>
        <dbReference type="Pfam" id="PF02055"/>
    </source>
</evidence>
<dbReference type="InterPro" id="IPR013780">
    <property type="entry name" value="Glyco_hydro_b"/>
</dbReference>
<evidence type="ECO:0000256" key="5">
    <source>
        <dbReference type="SAM" id="SignalP"/>
    </source>
</evidence>
<comment type="similarity">
    <text evidence="1 4">Belongs to the glycosyl hydrolase 30 family.</text>
</comment>
<dbReference type="EnsemblBacteria" id="ABF43153">
    <property type="protein sequence ID" value="ABF43153"/>
    <property type="gene ID" value="Acid345_4153"/>
</dbReference>
<dbReference type="GO" id="GO:0016020">
    <property type="term" value="C:membrane"/>
    <property type="evidence" value="ECO:0007669"/>
    <property type="project" value="GOC"/>
</dbReference>
<sequence>MTRLTFILALLVSLSAVHAQQVSVIETDADLHTPMQAKPALKFSPGPSSSSTTLTVSAAKKYQTIDGFGASLTDSSAWLLYTKLTPEQRKQTMTDLFDPKQGIGLNFVRQPMGASDLALTKYSYDDLPRGQTDPSLAHFSIAHDEPYILPTLREAIAINPELKIMATPWSPPGWMKTTDSLIGGELRKDSYAPLAQYFVKFIQAYEKAGVPIYALTMQNEALFQPRNYSGMLFPAEDQRNFLRDNLGPALAAATLHPKIMVYDHNWDHPEYPETILRDPVAAKYAAGIAWHCYGGDVSTQSRVHDEFPDKDAWETECSGGTWQKEKPLHAEAWLIIQSTRHWAKAVELWNMALDQKNGPFVGGCDTCRGVVTVDTSKSPAVVTKNGDYYALGHASKFVRPGAHHIDTNDLENQKLLNVAFQNPDGGIALLVLNFADAAQTFSVVGSGSSFMYTLPAGSLATFTWQPSTATPN</sequence>
<dbReference type="GO" id="GO:0006680">
    <property type="term" value="P:glucosylceramide catabolic process"/>
    <property type="evidence" value="ECO:0007669"/>
    <property type="project" value="TreeGrafter"/>
</dbReference>
<dbReference type="eggNOG" id="COG5520">
    <property type="taxonomic scope" value="Bacteria"/>
</dbReference>
<dbReference type="Pfam" id="PF17189">
    <property type="entry name" value="Glyco_hydro_30C"/>
    <property type="match status" value="1"/>
</dbReference>
<keyword evidence="9" id="KW-1185">Reference proteome</keyword>
<dbReference type="InterPro" id="IPR001139">
    <property type="entry name" value="Glyco_hydro_30"/>
</dbReference>
<dbReference type="EMBL" id="CP000360">
    <property type="protein sequence ID" value="ABF43153.1"/>
    <property type="molecule type" value="Genomic_DNA"/>
</dbReference>
<feature type="signal peptide" evidence="5">
    <location>
        <begin position="1"/>
        <end position="19"/>
    </location>
</feature>
<keyword evidence="2 5" id="KW-0732">Signal</keyword>
<protein>
    <submittedName>
        <fullName evidence="8">Glucosylceramidase</fullName>
        <ecNumber evidence="8">3.2.1.45</ecNumber>
    </submittedName>
</protein>
<dbReference type="PANTHER" id="PTHR11069">
    <property type="entry name" value="GLUCOSYLCERAMIDASE"/>
    <property type="match status" value="1"/>
</dbReference>
<evidence type="ECO:0000313" key="9">
    <source>
        <dbReference type="Proteomes" id="UP000002432"/>
    </source>
</evidence>
<keyword evidence="3 4" id="KW-0378">Hydrolase</keyword>
<dbReference type="PRINTS" id="PR00843">
    <property type="entry name" value="GLHYDRLASE30"/>
</dbReference>
<name>Q1IIZ7_KORVE</name>
<dbReference type="Gene3D" id="3.20.20.80">
    <property type="entry name" value="Glycosidases"/>
    <property type="match status" value="1"/>
</dbReference>
<reference evidence="8 9" key="1">
    <citation type="journal article" date="2009" name="Appl. Environ. Microbiol.">
        <title>Three genomes from the phylum Acidobacteria provide insight into the lifestyles of these microorganisms in soils.</title>
        <authorList>
            <person name="Ward N.L."/>
            <person name="Challacombe J.F."/>
            <person name="Janssen P.H."/>
            <person name="Henrissat B."/>
            <person name="Coutinho P.M."/>
            <person name="Wu M."/>
            <person name="Xie G."/>
            <person name="Haft D.H."/>
            <person name="Sait M."/>
            <person name="Badger J."/>
            <person name="Barabote R.D."/>
            <person name="Bradley B."/>
            <person name="Brettin T.S."/>
            <person name="Brinkac L.M."/>
            <person name="Bruce D."/>
            <person name="Creasy T."/>
            <person name="Daugherty S.C."/>
            <person name="Davidsen T.M."/>
            <person name="DeBoy R.T."/>
            <person name="Detter J.C."/>
            <person name="Dodson R.J."/>
            <person name="Durkin A.S."/>
            <person name="Ganapathy A."/>
            <person name="Gwinn-Giglio M."/>
            <person name="Han C.S."/>
            <person name="Khouri H."/>
            <person name="Kiss H."/>
            <person name="Kothari S.P."/>
            <person name="Madupu R."/>
            <person name="Nelson K.E."/>
            <person name="Nelson W.C."/>
            <person name="Paulsen I."/>
            <person name="Penn K."/>
            <person name="Ren Q."/>
            <person name="Rosovitz M.J."/>
            <person name="Selengut J.D."/>
            <person name="Shrivastava S."/>
            <person name="Sullivan S.A."/>
            <person name="Tapia R."/>
            <person name="Thompson L.S."/>
            <person name="Watkins K.L."/>
            <person name="Yang Q."/>
            <person name="Yu C."/>
            <person name="Zafar N."/>
            <person name="Zhou L."/>
            <person name="Kuske C.R."/>
        </authorList>
    </citation>
    <scope>NUCLEOTIDE SEQUENCE [LARGE SCALE GENOMIC DNA]</scope>
    <source>
        <strain evidence="8 9">Ellin345</strain>
    </source>
</reference>
<feature type="domain" description="Glycosyl hydrolase family 30 TIM-barrel" evidence="6">
    <location>
        <begin position="65"/>
        <end position="398"/>
    </location>
</feature>
<dbReference type="SUPFAM" id="SSF51445">
    <property type="entry name" value="(Trans)glycosidases"/>
    <property type="match status" value="1"/>
</dbReference>
<gene>
    <name evidence="8" type="ordered locus">Acid345_4153</name>
</gene>
<dbReference type="Pfam" id="PF02055">
    <property type="entry name" value="Glyco_hydro_30"/>
    <property type="match status" value="1"/>
</dbReference>
<dbReference type="OrthoDB" id="9806701at2"/>
<feature type="chain" id="PRO_5004190747" evidence="5">
    <location>
        <begin position="20"/>
        <end position="472"/>
    </location>
</feature>
<dbReference type="GO" id="GO:0004348">
    <property type="term" value="F:glucosylceramidase activity"/>
    <property type="evidence" value="ECO:0007669"/>
    <property type="project" value="UniProtKB-EC"/>
</dbReference>
<proteinExistence type="inferred from homology"/>
<evidence type="ECO:0000256" key="3">
    <source>
        <dbReference type="ARBA" id="ARBA00022801"/>
    </source>
</evidence>
<dbReference type="InterPro" id="IPR033452">
    <property type="entry name" value="GH30_C"/>
</dbReference>
<evidence type="ECO:0000313" key="8">
    <source>
        <dbReference type="EMBL" id="ABF43153.1"/>
    </source>
</evidence>
<dbReference type="Gene3D" id="2.60.40.1180">
    <property type="entry name" value="Golgi alpha-mannosidase II"/>
    <property type="match status" value="1"/>
</dbReference>
<dbReference type="HOGENOM" id="CLU_014379_3_1_0"/>
<dbReference type="PANTHER" id="PTHR11069:SF23">
    <property type="entry name" value="LYSOSOMAL ACID GLUCOSYLCERAMIDASE"/>
    <property type="match status" value="1"/>
</dbReference>
<dbReference type="EC" id="3.2.1.45" evidence="8"/>
<feature type="domain" description="Glycosyl hydrolase family 30 beta sandwich" evidence="7">
    <location>
        <begin position="401"/>
        <end position="462"/>
    </location>
</feature>
<dbReference type="RefSeq" id="WP_011524952.1">
    <property type="nucleotide sequence ID" value="NC_008009.1"/>
</dbReference>
<dbReference type="InterPro" id="IPR033453">
    <property type="entry name" value="Glyco_hydro_30_TIM-barrel"/>
</dbReference>
<dbReference type="InterPro" id="IPR017853">
    <property type="entry name" value="GH"/>
</dbReference>
<dbReference type="SUPFAM" id="SSF51011">
    <property type="entry name" value="Glycosyl hydrolase domain"/>
    <property type="match status" value="1"/>
</dbReference>
<accession>Q1IIZ7</accession>
<dbReference type="Proteomes" id="UP000002432">
    <property type="component" value="Chromosome"/>
</dbReference>
<dbReference type="CAZy" id="GH30">
    <property type="family name" value="Glycoside Hydrolase Family 30"/>
</dbReference>